<evidence type="ECO:0000256" key="5">
    <source>
        <dbReference type="ARBA" id="ARBA00023002"/>
    </source>
</evidence>
<dbReference type="InterPro" id="IPR016166">
    <property type="entry name" value="FAD-bd_PCMH"/>
</dbReference>
<dbReference type="Gene3D" id="3.30.43.10">
    <property type="entry name" value="Uridine Diphospho-n-acetylenolpyruvylglucosamine Reductase, domain 2"/>
    <property type="match status" value="1"/>
</dbReference>
<name>A0A4Z1I4F4_9HELO</name>
<feature type="domain" description="FAD-binding PCMH-type" evidence="6">
    <location>
        <begin position="40"/>
        <end position="210"/>
    </location>
</feature>
<dbReference type="GO" id="GO:0071949">
    <property type="term" value="F:FAD binding"/>
    <property type="evidence" value="ECO:0007669"/>
    <property type="project" value="InterPro"/>
</dbReference>
<proteinExistence type="inferred from homology"/>
<evidence type="ECO:0000256" key="4">
    <source>
        <dbReference type="ARBA" id="ARBA00022827"/>
    </source>
</evidence>
<dbReference type="SUPFAM" id="SSF56176">
    <property type="entry name" value="FAD-binding/transporter-associated domain-like"/>
    <property type="match status" value="1"/>
</dbReference>
<dbReference type="OrthoDB" id="415825at2759"/>
<comment type="caution">
    <text evidence="7">The sequence shown here is derived from an EMBL/GenBank/DDBJ whole genome shotgun (WGS) entry which is preliminary data.</text>
</comment>
<dbReference type="InterPro" id="IPR012951">
    <property type="entry name" value="BBE"/>
</dbReference>
<evidence type="ECO:0000313" key="7">
    <source>
        <dbReference type="EMBL" id="TGO55564.1"/>
    </source>
</evidence>
<dbReference type="Pfam" id="PF01565">
    <property type="entry name" value="FAD_binding_4"/>
    <property type="match status" value="1"/>
</dbReference>
<dbReference type="InterPro" id="IPR016169">
    <property type="entry name" value="FAD-bd_PCMH_sub2"/>
</dbReference>
<evidence type="ECO:0000313" key="8">
    <source>
        <dbReference type="Proteomes" id="UP000297527"/>
    </source>
</evidence>
<dbReference type="Proteomes" id="UP000297527">
    <property type="component" value="Unassembled WGS sequence"/>
</dbReference>
<accession>A0A4Z1I4F4</accession>
<keyword evidence="8" id="KW-1185">Reference proteome</keyword>
<evidence type="ECO:0000256" key="1">
    <source>
        <dbReference type="ARBA" id="ARBA00001974"/>
    </source>
</evidence>
<dbReference type="InterPro" id="IPR036318">
    <property type="entry name" value="FAD-bd_PCMH-like_sf"/>
</dbReference>
<dbReference type="EMBL" id="PQXN01000090">
    <property type="protein sequence ID" value="TGO55564.1"/>
    <property type="molecule type" value="Genomic_DNA"/>
</dbReference>
<evidence type="ECO:0000259" key="6">
    <source>
        <dbReference type="PROSITE" id="PS51387"/>
    </source>
</evidence>
<dbReference type="InterPro" id="IPR016167">
    <property type="entry name" value="FAD-bd_PCMH_sub1"/>
</dbReference>
<evidence type="ECO:0000256" key="2">
    <source>
        <dbReference type="ARBA" id="ARBA00005466"/>
    </source>
</evidence>
<gene>
    <name evidence="7" type="ORF">BCON_0090g00070</name>
</gene>
<sequence length="443" mass="48145">MQDQGTNKPANIESALGQLLSKSASISHSPTAAPRWSDFKAPMPGTVVNVATANDVLETVKYCIANDVSFLAQSGAHGWAITFHIGQKDIVINLRGLNEVKFNHNDSTITFGGSSIISEVTKVADANGAQVPLGNCNCVGVLGAILGGVIGHMMGLYGLGVDNLVALDLITAEGTLIKVDPHNEELWWVLRGVGPNFGIITSATIKAYPQADRSVWTAINELYLQAPMSLFLYFATSGAPDYTPTVIVSPFYAGLARDGRSTFASILDIGPVVTDMQVYPYLQSNHANDPLSGKGGRKPSYGAGLGQMVPETWRAIWNGYTEYIKNPAVGNSSVFVECYSFETAKKFPDSSSSYPFRSTVKYIALVNNKYTDASLDQAAEAFGTKVRDLWRSTDGRKQNSTYINFAFGDESLPTVYGDNVARLQELKRKYDPCNRFDQWFPLI</sequence>
<keyword evidence="3" id="KW-0285">Flavoprotein</keyword>
<dbReference type="GO" id="GO:0016491">
    <property type="term" value="F:oxidoreductase activity"/>
    <property type="evidence" value="ECO:0007669"/>
    <property type="project" value="UniProtKB-KW"/>
</dbReference>
<keyword evidence="4" id="KW-0274">FAD</keyword>
<dbReference type="PROSITE" id="PS51387">
    <property type="entry name" value="FAD_PCMH"/>
    <property type="match status" value="1"/>
</dbReference>
<dbReference type="Pfam" id="PF08031">
    <property type="entry name" value="BBE"/>
    <property type="match status" value="1"/>
</dbReference>
<dbReference type="PANTHER" id="PTHR42973:SF39">
    <property type="entry name" value="FAD-BINDING PCMH-TYPE DOMAIN-CONTAINING PROTEIN"/>
    <property type="match status" value="1"/>
</dbReference>
<protein>
    <recommendedName>
        <fullName evidence="6">FAD-binding PCMH-type domain-containing protein</fullName>
    </recommendedName>
</protein>
<evidence type="ECO:0000256" key="3">
    <source>
        <dbReference type="ARBA" id="ARBA00022630"/>
    </source>
</evidence>
<dbReference type="InterPro" id="IPR050416">
    <property type="entry name" value="FAD-linked_Oxidoreductase"/>
</dbReference>
<dbReference type="AlphaFoldDB" id="A0A4Z1I4F4"/>
<dbReference type="Gene3D" id="3.30.465.10">
    <property type="match status" value="1"/>
</dbReference>
<keyword evidence="5" id="KW-0560">Oxidoreductase</keyword>
<comment type="cofactor">
    <cofactor evidence="1">
        <name>FAD</name>
        <dbReference type="ChEBI" id="CHEBI:57692"/>
    </cofactor>
</comment>
<comment type="similarity">
    <text evidence="2">Belongs to the oxygen-dependent FAD-linked oxidoreductase family.</text>
</comment>
<organism evidence="7 8">
    <name type="scientific">Botryotinia convoluta</name>
    <dbReference type="NCBI Taxonomy" id="54673"/>
    <lineage>
        <taxon>Eukaryota</taxon>
        <taxon>Fungi</taxon>
        <taxon>Dikarya</taxon>
        <taxon>Ascomycota</taxon>
        <taxon>Pezizomycotina</taxon>
        <taxon>Leotiomycetes</taxon>
        <taxon>Helotiales</taxon>
        <taxon>Sclerotiniaceae</taxon>
        <taxon>Botryotinia</taxon>
    </lineage>
</organism>
<reference evidence="7 8" key="1">
    <citation type="submission" date="2017-12" db="EMBL/GenBank/DDBJ databases">
        <title>Comparative genomics of Botrytis spp.</title>
        <authorList>
            <person name="Valero-Jimenez C.A."/>
            <person name="Tapia P."/>
            <person name="Veloso J."/>
            <person name="Silva-Moreno E."/>
            <person name="Staats M."/>
            <person name="Valdes J.H."/>
            <person name="Van Kan J.A.L."/>
        </authorList>
    </citation>
    <scope>NUCLEOTIDE SEQUENCE [LARGE SCALE GENOMIC DNA]</scope>
    <source>
        <strain evidence="7 8">MUCL11595</strain>
    </source>
</reference>
<dbReference type="InterPro" id="IPR006094">
    <property type="entry name" value="Oxid_FAD_bind_N"/>
</dbReference>
<dbReference type="PANTHER" id="PTHR42973">
    <property type="entry name" value="BINDING OXIDOREDUCTASE, PUTATIVE (AFU_ORTHOLOGUE AFUA_1G17690)-RELATED"/>
    <property type="match status" value="1"/>
</dbReference>
<dbReference type="Gene3D" id="3.40.462.20">
    <property type="match status" value="1"/>
</dbReference>